<dbReference type="SUPFAM" id="SSF48726">
    <property type="entry name" value="Immunoglobulin"/>
    <property type="match status" value="1"/>
</dbReference>
<keyword evidence="4 7" id="KW-0472">Membrane</keyword>
<dbReference type="PANTHER" id="PTHR19256">
    <property type="entry name" value="T-CELL RECEPTOR GAMMA CHAIN"/>
    <property type="match status" value="1"/>
</dbReference>
<dbReference type="InterPro" id="IPR013783">
    <property type="entry name" value="Ig-like_fold"/>
</dbReference>
<dbReference type="InterPro" id="IPR003597">
    <property type="entry name" value="Ig_C1-set"/>
</dbReference>
<evidence type="ECO:0000256" key="3">
    <source>
        <dbReference type="ARBA" id="ARBA00022989"/>
    </source>
</evidence>
<evidence type="ECO:0000259" key="8">
    <source>
        <dbReference type="SMART" id="SM00407"/>
    </source>
</evidence>
<feature type="domain" description="Immunoglobulin C1-set" evidence="8">
    <location>
        <begin position="45"/>
        <end position="116"/>
    </location>
</feature>
<evidence type="ECO:0000256" key="5">
    <source>
        <dbReference type="ARBA" id="ARBA00023170"/>
    </source>
</evidence>
<keyword evidence="3 7" id="KW-1133">Transmembrane helix</keyword>
<dbReference type="GeneTree" id="ENSGT00940000153143"/>
<dbReference type="PANTHER" id="PTHR19256:SF65">
    <property type="entry name" value="T CELL RECEPTOR GAMMA CONSTANT 1-RELATED"/>
    <property type="match status" value="1"/>
</dbReference>
<dbReference type="Gene3D" id="2.60.40.10">
    <property type="entry name" value="Immunoglobulins"/>
    <property type="match status" value="1"/>
</dbReference>
<dbReference type="AlphaFoldDB" id="A0A452U2X6"/>
<organism evidence="9">
    <name type="scientific">Ursus maritimus</name>
    <name type="common">Polar bear</name>
    <name type="synonym">Thalarctos maritimus</name>
    <dbReference type="NCBI Taxonomy" id="29073"/>
    <lineage>
        <taxon>Eukaryota</taxon>
        <taxon>Metazoa</taxon>
        <taxon>Chordata</taxon>
        <taxon>Craniata</taxon>
        <taxon>Vertebrata</taxon>
        <taxon>Euteleostomi</taxon>
        <taxon>Mammalia</taxon>
        <taxon>Eutheria</taxon>
        <taxon>Laurasiatheria</taxon>
        <taxon>Carnivora</taxon>
        <taxon>Caniformia</taxon>
        <taxon>Ursidae</taxon>
        <taxon>Ursus</taxon>
    </lineage>
</organism>
<dbReference type="FunFam" id="2.60.40.10:FF:001083">
    <property type="entry name" value="T cell receptor gamma constant 2"/>
    <property type="match status" value="1"/>
</dbReference>
<dbReference type="GO" id="GO:0016020">
    <property type="term" value="C:membrane"/>
    <property type="evidence" value="ECO:0007669"/>
    <property type="project" value="UniProtKB-SubCell"/>
</dbReference>
<evidence type="ECO:0000256" key="1">
    <source>
        <dbReference type="ARBA" id="ARBA00004370"/>
    </source>
</evidence>
<reference evidence="9" key="1">
    <citation type="submission" date="2019-03" db="UniProtKB">
        <authorList>
            <consortium name="Ensembl"/>
        </authorList>
    </citation>
    <scope>IDENTIFICATION</scope>
</reference>
<name>A0A452U2X6_URSMA</name>
<proteinExistence type="predicted"/>
<evidence type="ECO:0000256" key="6">
    <source>
        <dbReference type="ARBA" id="ARBA00023319"/>
    </source>
</evidence>
<feature type="transmembrane region" description="Helical" evidence="7">
    <location>
        <begin position="152"/>
        <end position="174"/>
    </location>
</feature>
<evidence type="ECO:0000313" key="9">
    <source>
        <dbReference type="Ensembl" id="ENSUMAP00000015039"/>
    </source>
</evidence>
<dbReference type="OMA" id="CIVKHEA"/>
<dbReference type="InterPro" id="IPR051117">
    <property type="entry name" value="TRG_var/const_region"/>
</dbReference>
<keyword evidence="6" id="KW-0393">Immunoglobulin domain</keyword>
<protein>
    <recommendedName>
        <fullName evidence="8">Immunoglobulin C1-set domain-containing protein</fullName>
    </recommendedName>
</protein>
<dbReference type="Ensembl" id="ENSUMAT00000017816.1">
    <property type="protein sequence ID" value="ENSUMAP00000015039.1"/>
    <property type="gene ID" value="ENSUMAG00000011076.1"/>
</dbReference>
<accession>A0A452U2X6</accession>
<evidence type="ECO:0000256" key="7">
    <source>
        <dbReference type="SAM" id="Phobius"/>
    </source>
</evidence>
<dbReference type="Pfam" id="PF07654">
    <property type="entry name" value="C1-set"/>
    <property type="match status" value="1"/>
</dbReference>
<keyword evidence="5" id="KW-0675">Receptor</keyword>
<evidence type="ECO:0000256" key="4">
    <source>
        <dbReference type="ARBA" id="ARBA00023136"/>
    </source>
</evidence>
<sequence length="186" mass="20794">MFVFSPNYVLIVIPFSPTDKSPDADISPKPTIFLPSIAERVLHKAGTYLCLLEDFFPDVIKIDWKEKNGKTVLTSQQGDTMKTNDTYMKFSWLTVTGASMDKDHKCIVNHESDIGGVNQEILFPPPFKTTHEINKMLLLDTLQLQLTNTSAYYTYLLLLVKTLVYSAIIAICLLGRPALCGNGKSS</sequence>
<keyword evidence="2 7" id="KW-0812">Transmembrane</keyword>
<dbReference type="SMART" id="SM00407">
    <property type="entry name" value="IGc1"/>
    <property type="match status" value="1"/>
</dbReference>
<evidence type="ECO:0000256" key="2">
    <source>
        <dbReference type="ARBA" id="ARBA00022692"/>
    </source>
</evidence>
<comment type="subcellular location">
    <subcellularLocation>
        <location evidence="1">Membrane</location>
    </subcellularLocation>
</comment>
<dbReference type="InterPro" id="IPR036179">
    <property type="entry name" value="Ig-like_dom_sf"/>
</dbReference>